<dbReference type="Proteomes" id="UP001338582">
    <property type="component" value="Chromosome 5"/>
</dbReference>
<evidence type="ECO:0000313" key="4">
    <source>
        <dbReference type="EMBL" id="WPK26819.1"/>
    </source>
</evidence>
<dbReference type="RefSeq" id="XP_062879198.1">
    <property type="nucleotide sequence ID" value="XM_063023128.1"/>
</dbReference>
<evidence type="ECO:0000313" key="5">
    <source>
        <dbReference type="Proteomes" id="UP001338582"/>
    </source>
</evidence>
<gene>
    <name evidence="4" type="ORF">PUMCH_004181</name>
</gene>
<keyword evidence="5" id="KW-1185">Reference proteome</keyword>
<evidence type="ECO:0008006" key="6">
    <source>
        <dbReference type="Google" id="ProtNLM"/>
    </source>
</evidence>
<evidence type="ECO:0000256" key="3">
    <source>
        <dbReference type="SAM" id="MobiDB-lite"/>
    </source>
</evidence>
<evidence type="ECO:0000256" key="2">
    <source>
        <dbReference type="ARBA" id="ARBA00023043"/>
    </source>
</evidence>
<keyword evidence="1" id="KW-0677">Repeat</keyword>
<sequence>MLDAPTRLRNAIILGNLSITKRLLGRFPELWLNIDPNHDGWCNLHYAAYHGHYLICFHLITMMKKYKRDIPGHGTICDIDLVTFNNSTLFHMPLEHHYSQTLHYLLQAFSGSKWLDQKGGSDLRTPLHCCCEYDFLEGLNLFLEFGADWSVQDINGDTCLHICFANGSISCLQGLVKSIATRKTMTTLSKDLDVSSKEEGGPSLTALVLEVNDQLCVLEATLNTRGFTAFFQALSELIVTQYKTQKIQWITQCVESELALHENVPSVVSSANLTSLMNASFSTRPRLLSVSSSVTSSLGHIGHAISRSSLDSETPPPIATPQFDSLVLLSGPEVISSARNSEAASTGRKHLSSLPNSSQTDNIVSQIAYDKTTQMRKHSKSFGYGYRTSPSQLRTPKLSLTLSMQPPSPHPFEFTRNQSLKSITISPLSRQNKRVDVDDVTEESELEESVGSSDSSIVSASSLAAVTPTSSKLLSQQFFSPLNSLRRRSVSATQVHTDSAKTSAEDVSIPKSTGSRSNLPFFRRNFSTPTFSLEGPPIGDGSLPKKSSRRPSIGGEPVGKPSLRLLIPESNSLAKPKTFALSPSSNSVTSDDFTTEPSPSTLSAYRVKPLLQRVPINRVGSILESSEENMSPHLSESVHSISFTRVRGE</sequence>
<dbReference type="SMART" id="SM00248">
    <property type="entry name" value="ANK"/>
    <property type="match status" value="3"/>
</dbReference>
<organism evidence="4 5">
    <name type="scientific">Australozyma saopauloensis</name>
    <dbReference type="NCBI Taxonomy" id="291208"/>
    <lineage>
        <taxon>Eukaryota</taxon>
        <taxon>Fungi</taxon>
        <taxon>Dikarya</taxon>
        <taxon>Ascomycota</taxon>
        <taxon>Saccharomycotina</taxon>
        <taxon>Pichiomycetes</taxon>
        <taxon>Metschnikowiaceae</taxon>
        <taxon>Australozyma</taxon>
    </lineage>
</organism>
<dbReference type="InterPro" id="IPR002110">
    <property type="entry name" value="Ankyrin_rpt"/>
</dbReference>
<protein>
    <recommendedName>
        <fullName evidence="6">Target of rapamycin complex 2 subunit AVO2</fullName>
    </recommendedName>
</protein>
<evidence type="ECO:0000256" key="1">
    <source>
        <dbReference type="ARBA" id="ARBA00022737"/>
    </source>
</evidence>
<feature type="region of interest" description="Disordered" evidence="3">
    <location>
        <begin position="339"/>
        <end position="359"/>
    </location>
</feature>
<feature type="region of interest" description="Disordered" evidence="3">
    <location>
        <begin position="528"/>
        <end position="563"/>
    </location>
</feature>
<feature type="compositionally biased region" description="Polar residues" evidence="3">
    <location>
        <begin position="581"/>
        <end position="600"/>
    </location>
</feature>
<name>A0AAX4HE49_9ASCO</name>
<dbReference type="Pfam" id="PF13637">
    <property type="entry name" value="Ank_4"/>
    <property type="match status" value="1"/>
</dbReference>
<dbReference type="InterPro" id="IPR036770">
    <property type="entry name" value="Ankyrin_rpt-contain_sf"/>
</dbReference>
<dbReference type="SUPFAM" id="SSF48403">
    <property type="entry name" value="Ankyrin repeat"/>
    <property type="match status" value="1"/>
</dbReference>
<feature type="region of interest" description="Disordered" evidence="3">
    <location>
        <begin position="577"/>
        <end position="600"/>
    </location>
</feature>
<dbReference type="GeneID" id="88175242"/>
<feature type="compositionally biased region" description="Acidic residues" evidence="3">
    <location>
        <begin position="438"/>
        <end position="448"/>
    </location>
</feature>
<proteinExistence type="predicted"/>
<feature type="region of interest" description="Disordered" evidence="3">
    <location>
        <begin position="494"/>
        <end position="514"/>
    </location>
</feature>
<keyword evidence="2" id="KW-0040">ANK repeat</keyword>
<dbReference type="KEGG" id="asau:88175242"/>
<dbReference type="PANTHER" id="PTHR24198">
    <property type="entry name" value="ANKYRIN REPEAT AND PROTEIN KINASE DOMAIN-CONTAINING PROTEIN"/>
    <property type="match status" value="1"/>
</dbReference>
<dbReference type="Gene3D" id="1.25.40.20">
    <property type="entry name" value="Ankyrin repeat-containing domain"/>
    <property type="match status" value="1"/>
</dbReference>
<dbReference type="EMBL" id="CP138898">
    <property type="protein sequence ID" value="WPK26819.1"/>
    <property type="molecule type" value="Genomic_DNA"/>
</dbReference>
<reference evidence="4 5" key="1">
    <citation type="submission" date="2023-10" db="EMBL/GenBank/DDBJ databases">
        <title>Draft Genome Sequence of Candida saopaulonensis from a very Premature Infant with Sepsis.</title>
        <authorList>
            <person name="Ning Y."/>
            <person name="Dai R."/>
            <person name="Xiao M."/>
            <person name="Xu Y."/>
            <person name="Yan Q."/>
            <person name="Zhang L."/>
        </authorList>
    </citation>
    <scope>NUCLEOTIDE SEQUENCE [LARGE SCALE GENOMIC DNA]</scope>
    <source>
        <strain evidence="4 5">19XY460</strain>
    </source>
</reference>
<dbReference type="AlphaFoldDB" id="A0AAX4HE49"/>
<accession>A0AAX4HE49</accession>
<dbReference type="PANTHER" id="PTHR24198:SF165">
    <property type="entry name" value="ANKYRIN REPEAT-CONTAINING PROTEIN-RELATED"/>
    <property type="match status" value="1"/>
</dbReference>
<feature type="region of interest" description="Disordered" evidence="3">
    <location>
        <begin position="431"/>
        <end position="453"/>
    </location>
</feature>